<reference evidence="1 2" key="1">
    <citation type="submission" date="2014-08" db="EMBL/GenBank/DDBJ databases">
        <authorList>
            <person name="Moulin Lionel"/>
        </authorList>
    </citation>
    <scope>NUCLEOTIDE SEQUENCE [LARGE SCALE GENOMIC DNA]</scope>
</reference>
<gene>
    <name evidence="1" type="ORF">MPL3365_30468</name>
</gene>
<protein>
    <submittedName>
        <fullName evidence="1">Uncharacterized protein</fullName>
    </submittedName>
</protein>
<evidence type="ECO:0000313" key="1">
    <source>
        <dbReference type="EMBL" id="CDX59108.1"/>
    </source>
</evidence>
<name>A0A090GEL1_MESPL</name>
<dbReference type="EMBL" id="CCNE01000023">
    <property type="protein sequence ID" value="CDX59108.1"/>
    <property type="molecule type" value="Genomic_DNA"/>
</dbReference>
<dbReference type="Proteomes" id="UP000046122">
    <property type="component" value="Unassembled WGS sequence"/>
</dbReference>
<organism evidence="1 2">
    <name type="scientific">Mesorhizobium plurifarium</name>
    <dbReference type="NCBI Taxonomy" id="69974"/>
    <lineage>
        <taxon>Bacteria</taxon>
        <taxon>Pseudomonadati</taxon>
        <taxon>Pseudomonadota</taxon>
        <taxon>Alphaproteobacteria</taxon>
        <taxon>Hyphomicrobiales</taxon>
        <taxon>Phyllobacteriaceae</taxon>
        <taxon>Mesorhizobium</taxon>
    </lineage>
</organism>
<accession>A0A090GEL1</accession>
<sequence length="117" mass="12366">MKIKFATWVANGQSLQPQGASRRGQVATPIRKRRLGKPGGVEFNVRIVSGDKAETGGGHGAGLARHGLSEALTLQSGRQVHFAAGEQAGKELHHPSPLFAQTGRLRLRSGAARFCCG</sequence>
<dbReference type="AlphaFoldDB" id="A0A090GEL1"/>
<proteinExistence type="predicted"/>
<evidence type="ECO:0000313" key="2">
    <source>
        <dbReference type="Proteomes" id="UP000046122"/>
    </source>
</evidence>